<evidence type="ECO:0000313" key="4">
    <source>
        <dbReference type="Proteomes" id="UP000656042"/>
    </source>
</evidence>
<dbReference type="AlphaFoldDB" id="A0A8J3BZF3"/>
<dbReference type="RefSeq" id="WP_189080144.1">
    <property type="nucleotide sequence ID" value="NZ_BMMX01000014.1"/>
</dbReference>
<gene>
    <name evidence="3" type="ORF">GCM10012284_33470</name>
</gene>
<organism evidence="3 4">
    <name type="scientific">Mangrovihabitans endophyticus</name>
    <dbReference type="NCBI Taxonomy" id="1751298"/>
    <lineage>
        <taxon>Bacteria</taxon>
        <taxon>Bacillati</taxon>
        <taxon>Actinomycetota</taxon>
        <taxon>Actinomycetes</taxon>
        <taxon>Micromonosporales</taxon>
        <taxon>Micromonosporaceae</taxon>
        <taxon>Mangrovihabitans</taxon>
    </lineage>
</organism>
<sequence length="173" mass="19085">MRTPCRTTRPILAATTAAMLALAGCTTEDALQPTPTQAQAKARVEQLARQAGSALPGGASLEYHDGSNESACDDPTDDGPAGRIFIDHRYTVVPPADDGWRPDQVIPTLVRFWQEQKYQLHDDRRTDPDPNYVVETPDGYYVGIWGYDRGDHLDFTVNLSSPCIWQNGTPDPQ</sequence>
<keyword evidence="4" id="KW-1185">Reference proteome</keyword>
<keyword evidence="2" id="KW-0732">Signal</keyword>
<name>A0A8J3BZF3_9ACTN</name>
<dbReference type="EMBL" id="BMMX01000014">
    <property type="protein sequence ID" value="GGK96565.1"/>
    <property type="molecule type" value="Genomic_DNA"/>
</dbReference>
<protein>
    <recommendedName>
        <fullName evidence="5">Lipoprotein</fullName>
    </recommendedName>
</protein>
<evidence type="ECO:0008006" key="5">
    <source>
        <dbReference type="Google" id="ProtNLM"/>
    </source>
</evidence>
<reference evidence="3" key="2">
    <citation type="submission" date="2020-09" db="EMBL/GenBank/DDBJ databases">
        <authorList>
            <person name="Sun Q."/>
            <person name="Zhou Y."/>
        </authorList>
    </citation>
    <scope>NUCLEOTIDE SEQUENCE</scope>
    <source>
        <strain evidence="3">CGMCC 4.7299</strain>
    </source>
</reference>
<dbReference type="Proteomes" id="UP000656042">
    <property type="component" value="Unassembled WGS sequence"/>
</dbReference>
<comment type="caution">
    <text evidence="3">The sequence shown here is derived from an EMBL/GenBank/DDBJ whole genome shotgun (WGS) entry which is preliminary data.</text>
</comment>
<evidence type="ECO:0000256" key="2">
    <source>
        <dbReference type="SAM" id="SignalP"/>
    </source>
</evidence>
<feature type="chain" id="PRO_5039392211" description="Lipoprotein" evidence="2">
    <location>
        <begin position="24"/>
        <end position="173"/>
    </location>
</feature>
<dbReference type="PROSITE" id="PS51257">
    <property type="entry name" value="PROKAR_LIPOPROTEIN"/>
    <property type="match status" value="1"/>
</dbReference>
<proteinExistence type="predicted"/>
<evidence type="ECO:0000256" key="1">
    <source>
        <dbReference type="SAM" id="MobiDB-lite"/>
    </source>
</evidence>
<feature type="signal peptide" evidence="2">
    <location>
        <begin position="1"/>
        <end position="23"/>
    </location>
</feature>
<evidence type="ECO:0000313" key="3">
    <source>
        <dbReference type="EMBL" id="GGK96565.1"/>
    </source>
</evidence>
<feature type="region of interest" description="Disordered" evidence="1">
    <location>
        <begin position="53"/>
        <end position="80"/>
    </location>
</feature>
<reference evidence="3" key="1">
    <citation type="journal article" date="2014" name="Int. J. Syst. Evol. Microbiol.">
        <title>Complete genome sequence of Corynebacterium casei LMG S-19264T (=DSM 44701T), isolated from a smear-ripened cheese.</title>
        <authorList>
            <consortium name="US DOE Joint Genome Institute (JGI-PGF)"/>
            <person name="Walter F."/>
            <person name="Albersmeier A."/>
            <person name="Kalinowski J."/>
            <person name="Ruckert C."/>
        </authorList>
    </citation>
    <scope>NUCLEOTIDE SEQUENCE</scope>
    <source>
        <strain evidence="3">CGMCC 4.7299</strain>
    </source>
</reference>
<accession>A0A8J3BZF3</accession>